<reference evidence="10" key="1">
    <citation type="journal article" date="2019" name="Int. J. Syst. Evol. Microbiol.">
        <title>The Global Catalogue of Microorganisms (GCM) 10K type strain sequencing project: providing services to taxonomists for standard genome sequencing and annotation.</title>
        <authorList>
            <consortium name="The Broad Institute Genomics Platform"/>
            <consortium name="The Broad Institute Genome Sequencing Center for Infectious Disease"/>
            <person name="Wu L."/>
            <person name="Ma J."/>
        </authorList>
    </citation>
    <scope>NUCLEOTIDE SEQUENCE [LARGE SCALE GENOMIC DNA]</scope>
    <source>
        <strain evidence="10">KCTC 62164</strain>
    </source>
</reference>
<feature type="transmembrane region" description="Helical" evidence="7">
    <location>
        <begin position="153"/>
        <end position="175"/>
    </location>
</feature>
<dbReference type="CDD" id="cd17503">
    <property type="entry name" value="MFS_LmrB_MDR_like"/>
    <property type="match status" value="1"/>
</dbReference>
<dbReference type="InterPro" id="IPR011701">
    <property type="entry name" value="MFS"/>
</dbReference>
<evidence type="ECO:0000256" key="7">
    <source>
        <dbReference type="SAM" id="Phobius"/>
    </source>
</evidence>
<feature type="transmembrane region" description="Helical" evidence="7">
    <location>
        <begin position="26"/>
        <end position="52"/>
    </location>
</feature>
<feature type="transmembrane region" description="Helical" evidence="7">
    <location>
        <begin position="245"/>
        <end position="263"/>
    </location>
</feature>
<dbReference type="InterPro" id="IPR001958">
    <property type="entry name" value="Tet-R_TetA/multi-R_MdtG-like"/>
</dbReference>
<feature type="transmembrane region" description="Helical" evidence="7">
    <location>
        <begin position="348"/>
        <end position="369"/>
    </location>
</feature>
<dbReference type="PANTHER" id="PTHR23501">
    <property type="entry name" value="MAJOR FACILITATOR SUPERFAMILY"/>
    <property type="match status" value="1"/>
</dbReference>
<feature type="domain" description="Major facilitator superfamily (MFS) profile" evidence="8">
    <location>
        <begin position="28"/>
        <end position="512"/>
    </location>
</feature>
<name>A0ABV7D6U0_9PROT</name>
<evidence type="ECO:0000256" key="1">
    <source>
        <dbReference type="ARBA" id="ARBA00004651"/>
    </source>
</evidence>
<feature type="transmembrane region" description="Helical" evidence="7">
    <location>
        <begin position="283"/>
        <end position="303"/>
    </location>
</feature>
<evidence type="ECO:0000313" key="10">
    <source>
        <dbReference type="Proteomes" id="UP001595444"/>
    </source>
</evidence>
<dbReference type="SUPFAM" id="SSF103473">
    <property type="entry name" value="MFS general substrate transporter"/>
    <property type="match status" value="1"/>
</dbReference>
<keyword evidence="3" id="KW-1003">Cell membrane</keyword>
<dbReference type="RefSeq" id="WP_194213627.1">
    <property type="nucleotide sequence ID" value="NZ_CP061205.1"/>
</dbReference>
<dbReference type="InterPro" id="IPR004638">
    <property type="entry name" value="EmrB-like"/>
</dbReference>
<comment type="caution">
    <text evidence="9">The sequence shown here is derived from an EMBL/GenBank/DDBJ whole genome shotgun (WGS) entry which is preliminary data.</text>
</comment>
<feature type="transmembrane region" description="Helical" evidence="7">
    <location>
        <begin position="94"/>
        <end position="113"/>
    </location>
</feature>
<sequence>MSANTSQSLKPSEPEKAGASIAHHRIGLVCCLMTCVSLHTIDATIVNVALPMMQGSLQATFEQISWVVTTYILASVVLTPLVGWASSRFGVKRLLIISVSIFTLSSVLCGLAITLEAMLAARTLQGASGAPLIPLAIATLNRLSDTKEDRAKFMALFGLGTMVGPVLGPSLGGYITDISSWRWVFFINLPVGILAVIGLGATMKAGMRIPGHKLNIIGFLTLAVVIGTFQLALDRGESEDWFESYEIIAYFLIAASALWMFIINSKLSPQPFLPPELFRNRNFMLGMFLILVTAGNMTVAVVLQPPMMQNLMGYGVLDTGVLLMWRGVGMMLGMLLAPRLSKLINLRILIGIGGIFMVGGIYPFIFLTAETPAPLLSIPPIFHGFGLGMMFVMASTTAYATIPHHLQVDASSVFSLFRGIGQSISISVVISMVSRYTQINHAELVERLIPYRSIAASAIALPGEAGAQKSLALSNLIVQREAAMIAYNNAYILLFIAALSVIVIAFFIKQPKENMEPSEAHPVEA</sequence>
<gene>
    <name evidence="9" type="ORF">ACFOKA_12485</name>
</gene>
<feature type="transmembrane region" description="Helical" evidence="7">
    <location>
        <begin position="214"/>
        <end position="233"/>
    </location>
</feature>
<keyword evidence="4 7" id="KW-0812">Transmembrane</keyword>
<feature type="transmembrane region" description="Helical" evidence="7">
    <location>
        <begin position="490"/>
        <end position="508"/>
    </location>
</feature>
<keyword evidence="6 7" id="KW-0472">Membrane</keyword>
<keyword evidence="2" id="KW-0813">Transport</keyword>
<dbReference type="Gene3D" id="1.20.1250.20">
    <property type="entry name" value="MFS general substrate transporter like domains"/>
    <property type="match status" value="1"/>
</dbReference>
<evidence type="ECO:0000256" key="3">
    <source>
        <dbReference type="ARBA" id="ARBA00022475"/>
    </source>
</evidence>
<evidence type="ECO:0000256" key="6">
    <source>
        <dbReference type="ARBA" id="ARBA00023136"/>
    </source>
</evidence>
<comment type="subcellular location">
    <subcellularLocation>
        <location evidence="1">Cell membrane</location>
        <topology evidence="1">Multi-pass membrane protein</topology>
    </subcellularLocation>
</comment>
<feature type="transmembrane region" description="Helical" evidence="7">
    <location>
        <begin position="381"/>
        <end position="402"/>
    </location>
</feature>
<evidence type="ECO:0000256" key="4">
    <source>
        <dbReference type="ARBA" id="ARBA00022692"/>
    </source>
</evidence>
<dbReference type="InterPro" id="IPR036259">
    <property type="entry name" value="MFS_trans_sf"/>
</dbReference>
<feature type="transmembrane region" description="Helical" evidence="7">
    <location>
        <begin position="119"/>
        <end position="141"/>
    </location>
</feature>
<evidence type="ECO:0000256" key="2">
    <source>
        <dbReference type="ARBA" id="ARBA00022448"/>
    </source>
</evidence>
<dbReference type="PROSITE" id="PS50850">
    <property type="entry name" value="MFS"/>
    <property type="match status" value="1"/>
</dbReference>
<feature type="transmembrane region" description="Helical" evidence="7">
    <location>
        <begin position="64"/>
        <end position="82"/>
    </location>
</feature>
<dbReference type="PANTHER" id="PTHR23501:SF174">
    <property type="entry name" value="MULTIDRUG EXPORT PROTEIN EMRB-RELATED"/>
    <property type="match status" value="1"/>
</dbReference>
<dbReference type="Proteomes" id="UP001595444">
    <property type="component" value="Unassembled WGS sequence"/>
</dbReference>
<evidence type="ECO:0000313" key="9">
    <source>
        <dbReference type="EMBL" id="MFC3052723.1"/>
    </source>
</evidence>
<keyword evidence="10" id="KW-1185">Reference proteome</keyword>
<proteinExistence type="predicted"/>
<dbReference type="Gene3D" id="1.20.1720.10">
    <property type="entry name" value="Multidrug resistance protein D"/>
    <property type="match status" value="1"/>
</dbReference>
<dbReference type="EMBL" id="JBHRSL010000010">
    <property type="protein sequence ID" value="MFC3052723.1"/>
    <property type="molecule type" value="Genomic_DNA"/>
</dbReference>
<keyword evidence="5 7" id="KW-1133">Transmembrane helix</keyword>
<dbReference type="PRINTS" id="PR01035">
    <property type="entry name" value="TCRTETA"/>
</dbReference>
<dbReference type="NCBIfam" id="TIGR00711">
    <property type="entry name" value="efflux_EmrB"/>
    <property type="match status" value="1"/>
</dbReference>
<feature type="transmembrane region" description="Helical" evidence="7">
    <location>
        <begin position="315"/>
        <end position="336"/>
    </location>
</feature>
<protein>
    <submittedName>
        <fullName evidence="9">DHA2 family efflux MFS transporter permease subunit</fullName>
    </submittedName>
</protein>
<feature type="transmembrane region" description="Helical" evidence="7">
    <location>
        <begin position="181"/>
        <end position="202"/>
    </location>
</feature>
<dbReference type="InterPro" id="IPR020846">
    <property type="entry name" value="MFS_dom"/>
</dbReference>
<evidence type="ECO:0000259" key="8">
    <source>
        <dbReference type="PROSITE" id="PS50850"/>
    </source>
</evidence>
<organism evidence="9 10">
    <name type="scientific">Kordiimonas pumila</name>
    <dbReference type="NCBI Taxonomy" id="2161677"/>
    <lineage>
        <taxon>Bacteria</taxon>
        <taxon>Pseudomonadati</taxon>
        <taxon>Pseudomonadota</taxon>
        <taxon>Alphaproteobacteria</taxon>
        <taxon>Kordiimonadales</taxon>
        <taxon>Kordiimonadaceae</taxon>
        <taxon>Kordiimonas</taxon>
    </lineage>
</organism>
<evidence type="ECO:0000256" key="5">
    <source>
        <dbReference type="ARBA" id="ARBA00022989"/>
    </source>
</evidence>
<accession>A0ABV7D6U0</accession>
<dbReference type="Pfam" id="PF07690">
    <property type="entry name" value="MFS_1"/>
    <property type="match status" value="1"/>
</dbReference>